<gene>
    <name evidence="3" type="ORF">SLEP1_g41209</name>
</gene>
<comment type="caution">
    <text evidence="3">The sequence shown here is derived from an EMBL/GenBank/DDBJ whole genome shotgun (WGS) entry which is preliminary data.</text>
</comment>
<dbReference type="EMBL" id="BPVZ01000096">
    <property type="protein sequence ID" value="GKV32615.1"/>
    <property type="molecule type" value="Genomic_DNA"/>
</dbReference>
<reference evidence="3 4" key="1">
    <citation type="journal article" date="2021" name="Commun. Biol.">
        <title>The genome of Shorea leprosula (Dipterocarpaceae) highlights the ecological relevance of drought in aseasonal tropical rainforests.</title>
        <authorList>
            <person name="Ng K.K.S."/>
            <person name="Kobayashi M.J."/>
            <person name="Fawcett J.A."/>
            <person name="Hatakeyama M."/>
            <person name="Paape T."/>
            <person name="Ng C.H."/>
            <person name="Ang C.C."/>
            <person name="Tnah L.H."/>
            <person name="Lee C.T."/>
            <person name="Nishiyama T."/>
            <person name="Sese J."/>
            <person name="O'Brien M.J."/>
            <person name="Copetti D."/>
            <person name="Mohd Noor M.I."/>
            <person name="Ong R.C."/>
            <person name="Putra M."/>
            <person name="Sireger I.Z."/>
            <person name="Indrioko S."/>
            <person name="Kosugi Y."/>
            <person name="Izuno A."/>
            <person name="Isagi Y."/>
            <person name="Lee S.L."/>
            <person name="Shimizu K.K."/>
        </authorList>
    </citation>
    <scope>NUCLEOTIDE SEQUENCE [LARGE SCALE GENOMIC DNA]</scope>
    <source>
        <strain evidence="3">214</strain>
    </source>
</reference>
<dbReference type="PANTHER" id="PTHR31170:SF25">
    <property type="entry name" value="BNAA09G04570D PROTEIN"/>
    <property type="match status" value="1"/>
</dbReference>
<dbReference type="InterPro" id="IPR004158">
    <property type="entry name" value="DUF247_pln"/>
</dbReference>
<feature type="coiled-coil region" evidence="1">
    <location>
        <begin position="80"/>
        <end position="107"/>
    </location>
</feature>
<evidence type="ECO:0000256" key="1">
    <source>
        <dbReference type="SAM" id="Coils"/>
    </source>
</evidence>
<dbReference type="Pfam" id="PF03140">
    <property type="entry name" value="DUF247"/>
    <property type="match status" value="1"/>
</dbReference>
<organism evidence="3 4">
    <name type="scientific">Rubroshorea leprosula</name>
    <dbReference type="NCBI Taxonomy" id="152421"/>
    <lineage>
        <taxon>Eukaryota</taxon>
        <taxon>Viridiplantae</taxon>
        <taxon>Streptophyta</taxon>
        <taxon>Embryophyta</taxon>
        <taxon>Tracheophyta</taxon>
        <taxon>Spermatophyta</taxon>
        <taxon>Magnoliopsida</taxon>
        <taxon>eudicotyledons</taxon>
        <taxon>Gunneridae</taxon>
        <taxon>Pentapetalae</taxon>
        <taxon>rosids</taxon>
        <taxon>malvids</taxon>
        <taxon>Malvales</taxon>
        <taxon>Dipterocarpaceae</taxon>
        <taxon>Rubroshorea</taxon>
    </lineage>
</organism>
<sequence length="284" mass="32622">MPGGRDETSPRTPLLQKLQVDVSISTDSSSCSIFEVPNPLRQISKEAYEPQVISIGPYHHGKGQLKAMEVHKMSYLKMLLKQTEISLERYVKALENMEEEARQFYSEPLDRIGGEEIVEMMLLDGCFIIELIRKSAMEELKDENDHFLTDFILRRLMRELLIENQLPFIILSELFEMTLMPNDEAKDFMGIAIKFFSRVMPGSLRRPEHKDMKHLLGLLHDSCCQAPSSDRQEVRISCSPEKVIRSLCSKAKLKAMAILCLSSPSKSAEEDNDPSQQWMIRKQK</sequence>
<protein>
    <submittedName>
        <fullName evidence="3">Uncharacterized protein</fullName>
    </submittedName>
</protein>
<dbReference type="PANTHER" id="PTHR31170">
    <property type="entry name" value="BNAC04G53230D PROTEIN"/>
    <property type="match status" value="1"/>
</dbReference>
<evidence type="ECO:0000313" key="4">
    <source>
        <dbReference type="Proteomes" id="UP001054252"/>
    </source>
</evidence>
<name>A0AAV5L647_9ROSI</name>
<proteinExistence type="predicted"/>
<evidence type="ECO:0000256" key="2">
    <source>
        <dbReference type="SAM" id="MobiDB-lite"/>
    </source>
</evidence>
<keyword evidence="1" id="KW-0175">Coiled coil</keyword>
<keyword evidence="4" id="KW-1185">Reference proteome</keyword>
<dbReference type="Proteomes" id="UP001054252">
    <property type="component" value="Unassembled WGS sequence"/>
</dbReference>
<evidence type="ECO:0000313" key="3">
    <source>
        <dbReference type="EMBL" id="GKV32615.1"/>
    </source>
</evidence>
<accession>A0AAV5L647</accession>
<dbReference type="AlphaFoldDB" id="A0AAV5L647"/>
<feature type="region of interest" description="Disordered" evidence="2">
    <location>
        <begin position="265"/>
        <end position="284"/>
    </location>
</feature>